<dbReference type="EMBL" id="JAYMYQ010000009">
    <property type="protein sequence ID" value="KAK7313158.1"/>
    <property type="molecule type" value="Genomic_DNA"/>
</dbReference>
<proteinExistence type="predicted"/>
<comment type="caution">
    <text evidence="1">The sequence shown here is derived from an EMBL/GenBank/DDBJ whole genome shotgun (WGS) entry which is preliminary data.</text>
</comment>
<protein>
    <submittedName>
        <fullName evidence="1">Uncharacterized protein</fullName>
    </submittedName>
</protein>
<organism evidence="1 2">
    <name type="scientific">Canavalia gladiata</name>
    <name type="common">Sword bean</name>
    <name type="synonym">Dolichos gladiatus</name>
    <dbReference type="NCBI Taxonomy" id="3824"/>
    <lineage>
        <taxon>Eukaryota</taxon>
        <taxon>Viridiplantae</taxon>
        <taxon>Streptophyta</taxon>
        <taxon>Embryophyta</taxon>
        <taxon>Tracheophyta</taxon>
        <taxon>Spermatophyta</taxon>
        <taxon>Magnoliopsida</taxon>
        <taxon>eudicotyledons</taxon>
        <taxon>Gunneridae</taxon>
        <taxon>Pentapetalae</taxon>
        <taxon>rosids</taxon>
        <taxon>fabids</taxon>
        <taxon>Fabales</taxon>
        <taxon>Fabaceae</taxon>
        <taxon>Papilionoideae</taxon>
        <taxon>50 kb inversion clade</taxon>
        <taxon>NPAAA clade</taxon>
        <taxon>indigoferoid/millettioid clade</taxon>
        <taxon>Phaseoleae</taxon>
        <taxon>Canavalia</taxon>
    </lineage>
</organism>
<name>A0AAN9PYK3_CANGL</name>
<gene>
    <name evidence="1" type="ORF">VNO77_37625</name>
</gene>
<dbReference type="Proteomes" id="UP001367508">
    <property type="component" value="Unassembled WGS sequence"/>
</dbReference>
<dbReference type="AlphaFoldDB" id="A0AAN9PYK3"/>
<reference evidence="1 2" key="1">
    <citation type="submission" date="2024-01" db="EMBL/GenBank/DDBJ databases">
        <title>The genomes of 5 underutilized Papilionoideae crops provide insights into root nodulation and disease resistanc.</title>
        <authorList>
            <person name="Jiang F."/>
        </authorList>
    </citation>
    <scope>NUCLEOTIDE SEQUENCE [LARGE SCALE GENOMIC DNA]</scope>
    <source>
        <strain evidence="1">LVBAO_FW01</strain>
        <tissue evidence="1">Leaves</tissue>
    </source>
</reference>
<accession>A0AAN9PYK3</accession>
<keyword evidence="2" id="KW-1185">Reference proteome</keyword>
<evidence type="ECO:0000313" key="2">
    <source>
        <dbReference type="Proteomes" id="UP001367508"/>
    </source>
</evidence>
<sequence length="277" mass="31929">MKPLAPTPSTERLWSRGFTYAVTIFLQDAQCLSYRAFGKLRRLPRITGRNWNRRDMIRMWAMQGFSYHEAIRPDQRLDFLKVEGVALIRGSRLGFPILASYNSPAILGSWPKFTSFNPASQDQRHFSLRHIVNLVAPTETISPIRPMGFQPNKSVFFESWGGGDFKVKQLDSYHSRLTQISRDELGALGINQTNKRSRGSLYTFLAQQAEDQIRLAEHILFLGKGRKNREVPREVSRTMEVSSRISNLWSPPSLLCYFSFYAPRSFPFFLFLSLPPE</sequence>
<evidence type="ECO:0000313" key="1">
    <source>
        <dbReference type="EMBL" id="KAK7313158.1"/>
    </source>
</evidence>